<protein>
    <recommendedName>
        <fullName evidence="1">bis(5'-nucleosyl)-tetraphosphatase (symmetrical)</fullName>
        <ecNumber evidence="1">3.6.1.41</ecNumber>
    </recommendedName>
</protein>
<dbReference type="GO" id="GO:0046872">
    <property type="term" value="F:metal ion binding"/>
    <property type="evidence" value="ECO:0007669"/>
    <property type="project" value="UniProtKB-KW"/>
</dbReference>
<keyword evidence="2" id="KW-0479">Metal-binding</keyword>
<dbReference type="CDD" id="cd00077">
    <property type="entry name" value="HDc"/>
    <property type="match status" value="1"/>
</dbReference>
<evidence type="ECO:0000256" key="5">
    <source>
        <dbReference type="ARBA" id="ARBA00023004"/>
    </source>
</evidence>
<accession>A0A1E5QEL0</accession>
<dbReference type="SUPFAM" id="SSF109604">
    <property type="entry name" value="HD-domain/PDEase-like"/>
    <property type="match status" value="1"/>
</dbReference>
<evidence type="ECO:0000256" key="6">
    <source>
        <dbReference type="ARBA" id="ARBA00049417"/>
    </source>
</evidence>
<evidence type="ECO:0000256" key="2">
    <source>
        <dbReference type="ARBA" id="ARBA00022723"/>
    </source>
</evidence>
<dbReference type="InterPro" id="IPR006674">
    <property type="entry name" value="HD_domain"/>
</dbReference>
<comment type="caution">
    <text evidence="8">The sequence shown here is derived from an EMBL/GenBank/DDBJ whole genome shotgun (WGS) entry which is preliminary data.</text>
</comment>
<dbReference type="EC" id="3.6.1.41" evidence="1"/>
<dbReference type="Gene3D" id="1.10.3210.10">
    <property type="entry name" value="Hypothetical protein af1432"/>
    <property type="match status" value="1"/>
</dbReference>
<feature type="domain" description="HD" evidence="7">
    <location>
        <begin position="25"/>
        <end position="140"/>
    </location>
</feature>
<name>A0A1E5QEL0_9CYAN</name>
<evidence type="ECO:0000313" key="8">
    <source>
        <dbReference type="EMBL" id="OEJ73100.1"/>
    </source>
</evidence>
<dbReference type="Pfam" id="PF01966">
    <property type="entry name" value="HD"/>
    <property type="match status" value="1"/>
</dbReference>
<dbReference type="InterPro" id="IPR003607">
    <property type="entry name" value="HD/PDEase_dom"/>
</dbReference>
<evidence type="ECO:0000256" key="3">
    <source>
        <dbReference type="ARBA" id="ARBA00022741"/>
    </source>
</evidence>
<organism evidence="8">
    <name type="scientific">Desertifilum tharense IPPAS B-1220</name>
    <dbReference type="NCBI Taxonomy" id="1781255"/>
    <lineage>
        <taxon>Bacteria</taxon>
        <taxon>Bacillati</taxon>
        <taxon>Cyanobacteriota</taxon>
        <taxon>Cyanophyceae</taxon>
        <taxon>Desertifilales</taxon>
        <taxon>Desertifilaceae</taxon>
        <taxon>Desertifilum</taxon>
    </lineage>
</organism>
<dbReference type="EMBL" id="MJGC01000099">
    <property type="protein sequence ID" value="OEJ73100.1"/>
    <property type="molecule type" value="Genomic_DNA"/>
</dbReference>
<dbReference type="SMART" id="SM00471">
    <property type="entry name" value="HDc"/>
    <property type="match status" value="1"/>
</dbReference>
<dbReference type="STRING" id="1781255.BH720_21345"/>
<dbReference type="AlphaFoldDB" id="A0A1E5QEL0"/>
<gene>
    <name evidence="8" type="ORF">BH720_21345</name>
</gene>
<dbReference type="InterPro" id="IPR005249">
    <property type="entry name" value="YqeK"/>
</dbReference>
<sequence>MRDCPNGSLREAVLVWLAQNVPDSRIQHILRVEQMSIELARHHDLDPSKAAQAGLLHDLAKYFKPQRLLQIAQAAEIAIDPVDRLHPHLLHAEVGAVVATQEFGVDDPEVIEAIANHTLGRPGMSPLSCVVFLADTLEPGRGNTPELEQLRHASQQNLTQAVWLTCDYSIRYLLETRRSIHPRTLLTRNWFLQQAGRPASGRSDSLSA</sequence>
<dbReference type="GO" id="GO:0000166">
    <property type="term" value="F:nucleotide binding"/>
    <property type="evidence" value="ECO:0007669"/>
    <property type="project" value="UniProtKB-KW"/>
</dbReference>
<evidence type="ECO:0000259" key="7">
    <source>
        <dbReference type="PROSITE" id="PS51831"/>
    </source>
</evidence>
<dbReference type="PROSITE" id="PS51831">
    <property type="entry name" value="HD"/>
    <property type="match status" value="1"/>
</dbReference>
<keyword evidence="4 8" id="KW-0378">Hydrolase</keyword>
<comment type="catalytic activity">
    <reaction evidence="6">
        <text>P(1),P(4)-bis(5'-adenosyl) tetraphosphate + H2O = 2 ADP + 2 H(+)</text>
        <dbReference type="Rhea" id="RHEA:24252"/>
        <dbReference type="ChEBI" id="CHEBI:15377"/>
        <dbReference type="ChEBI" id="CHEBI:15378"/>
        <dbReference type="ChEBI" id="CHEBI:58141"/>
        <dbReference type="ChEBI" id="CHEBI:456216"/>
        <dbReference type="EC" id="3.6.1.41"/>
    </reaction>
</comment>
<dbReference type="InterPro" id="IPR051094">
    <property type="entry name" value="Diverse_Catalytic_Enzymes"/>
</dbReference>
<dbReference type="NCBIfam" id="TIGR00488">
    <property type="entry name" value="bis(5'-nucleosyl)-tetraphosphatase (symmetrical) YqeK"/>
    <property type="match status" value="1"/>
</dbReference>
<dbReference type="PANTHER" id="PTHR35795:SF1">
    <property type="entry name" value="BIS(5'-NUCLEOSYL)-TETRAPHOSPHATASE, SYMMETRICAL"/>
    <property type="match status" value="1"/>
</dbReference>
<evidence type="ECO:0000256" key="1">
    <source>
        <dbReference type="ARBA" id="ARBA00012506"/>
    </source>
</evidence>
<keyword evidence="3" id="KW-0547">Nucleotide-binding</keyword>
<reference evidence="8" key="1">
    <citation type="submission" date="2016-09" db="EMBL/GenBank/DDBJ databases">
        <title>Draft genome of thermotolerant cyanobacterium Desertifilum sp. strain IPPAS B-1220.</title>
        <authorList>
            <person name="Sinetova M.A."/>
            <person name="Bolakhan K."/>
            <person name="Zayadan B.K."/>
            <person name="Mironov K.S."/>
            <person name="Ustinova V."/>
            <person name="Kupriyanova E.V."/>
            <person name="Sidorov R.A."/>
            <person name="Skrypnik A.N."/>
            <person name="Gogoleva N.E."/>
            <person name="Gogolev Y.V."/>
            <person name="Los D.A."/>
        </authorList>
    </citation>
    <scope>NUCLEOTIDE SEQUENCE [LARGE SCALE GENOMIC DNA]</scope>
    <source>
        <strain evidence="8">IPPAS B-1220</strain>
    </source>
</reference>
<dbReference type="OrthoDB" id="5295945at2"/>
<dbReference type="PANTHER" id="PTHR35795">
    <property type="entry name" value="SLR1885 PROTEIN"/>
    <property type="match status" value="1"/>
</dbReference>
<dbReference type="GO" id="GO:0008803">
    <property type="term" value="F:bis(5'-nucleosyl)-tetraphosphatase (symmetrical) activity"/>
    <property type="evidence" value="ECO:0007669"/>
    <property type="project" value="UniProtKB-EC"/>
</dbReference>
<evidence type="ECO:0000256" key="4">
    <source>
        <dbReference type="ARBA" id="ARBA00022801"/>
    </source>
</evidence>
<keyword evidence="5" id="KW-0408">Iron</keyword>
<proteinExistence type="predicted"/>